<dbReference type="Proteomes" id="UP000234579">
    <property type="component" value="Unassembled WGS sequence"/>
</dbReference>
<dbReference type="RefSeq" id="WP_101811149.1">
    <property type="nucleotide sequence ID" value="NZ_PKGI01000003.1"/>
</dbReference>
<keyword evidence="1" id="KW-0812">Transmembrane</keyword>
<feature type="transmembrane region" description="Helical" evidence="1">
    <location>
        <begin position="552"/>
        <end position="573"/>
    </location>
</feature>
<reference evidence="3" key="1">
    <citation type="submission" date="2017-12" db="EMBL/GenBank/DDBJ databases">
        <authorList>
            <person name="Christensen H."/>
        </authorList>
    </citation>
    <scope>NUCLEOTIDE SEQUENCE [LARGE SCALE GENOMIC DNA]</scope>
    <source>
        <strain evidence="3">268A</strain>
    </source>
</reference>
<dbReference type="EMBL" id="PKGI01000003">
    <property type="protein sequence ID" value="PLA77493.1"/>
    <property type="molecule type" value="Genomic_DNA"/>
</dbReference>
<feature type="transmembrane region" description="Helical" evidence="1">
    <location>
        <begin position="155"/>
        <end position="172"/>
    </location>
</feature>
<evidence type="ECO:0008006" key="4">
    <source>
        <dbReference type="Google" id="ProtNLM"/>
    </source>
</evidence>
<feature type="transmembrane region" description="Helical" evidence="1">
    <location>
        <begin position="12"/>
        <end position="29"/>
    </location>
</feature>
<name>A0A2I2ADP6_9LACO</name>
<dbReference type="AlphaFoldDB" id="A0A2I2ADP6"/>
<feature type="transmembrane region" description="Helical" evidence="1">
    <location>
        <begin position="372"/>
        <end position="389"/>
    </location>
</feature>
<evidence type="ECO:0000313" key="2">
    <source>
        <dbReference type="EMBL" id="PLA77493.1"/>
    </source>
</evidence>
<feature type="transmembrane region" description="Helical" evidence="1">
    <location>
        <begin position="192"/>
        <end position="214"/>
    </location>
</feature>
<protein>
    <recommendedName>
        <fullName evidence="4">Membrane protein 6-pyruvoyl-tetrahydropterin synthase-related domain-containing protein</fullName>
    </recommendedName>
</protein>
<feature type="transmembrane region" description="Helical" evidence="1">
    <location>
        <begin position="312"/>
        <end position="331"/>
    </location>
</feature>
<sequence>MKVKSYLKKSIIPIFFMLLSIVYVLLLWHKGIILSGDDRIFHIERFEEAYQTLKSGHFLSLISTYSFSKVGQAINTYYPWGNLIPYAILRYLIKTPIYTYYSYIALEQLIGLTLAYLLGKELWSKRSTAAFFAVTFRFSTYVIFNDFARADFGESWGLVFVPLTILGLVKILKTEKILGTIFLAIGLSLTLYNHILTTIFSILVIATIYIIALINKRTSINESLKYFILSAIIFIGTTLAVTIPILVGMLNTKISKPATDIFKTKQISFTDLVVASVNNTVEHGNPTIGIILFSAFLFGFLALKKVNRWEQGAYLLGLIFVVLSTTLFPWSLFAQTPVANIQFAWRLVPFASIFLAIYLAAIFNLKVKNKRIFLGITTLICVIFAYGGIQNYSLEQDGISNSEQSLEKKLQNPYGYSLTKYSYEKSLSLNQTNAYNARYGMDYLPQNAVGISDKMYDHIIQVNGKEYTMNSASIIPGYNSMKFVIPAKWLNEKENTVILPFVVYNKKNYIVYGNGKNMNFAVTKHSQPTITIKRANTVNITIKYQTPKIFLILRYVSLAFLLISIISIPIIYLKTKSVNLKDIAK</sequence>
<proteinExistence type="predicted"/>
<gene>
    <name evidence="2" type="ORF">CYR79_00445</name>
</gene>
<keyword evidence="1" id="KW-1133">Transmembrane helix</keyword>
<evidence type="ECO:0000256" key="1">
    <source>
        <dbReference type="SAM" id="Phobius"/>
    </source>
</evidence>
<organism evidence="2 3">
    <name type="scientific">Ligilactobacillus agilis</name>
    <dbReference type="NCBI Taxonomy" id="1601"/>
    <lineage>
        <taxon>Bacteria</taxon>
        <taxon>Bacillati</taxon>
        <taxon>Bacillota</taxon>
        <taxon>Bacilli</taxon>
        <taxon>Lactobacillales</taxon>
        <taxon>Lactobacillaceae</taxon>
        <taxon>Ligilactobacillus</taxon>
    </lineage>
</organism>
<evidence type="ECO:0000313" key="3">
    <source>
        <dbReference type="Proteomes" id="UP000234579"/>
    </source>
</evidence>
<feature type="transmembrane region" description="Helical" evidence="1">
    <location>
        <begin position="226"/>
        <end position="247"/>
    </location>
</feature>
<accession>A0A2I2ADP6</accession>
<feature type="transmembrane region" description="Helical" evidence="1">
    <location>
        <begin position="100"/>
        <end position="118"/>
    </location>
</feature>
<feature type="transmembrane region" description="Helical" evidence="1">
    <location>
        <begin position="286"/>
        <end position="303"/>
    </location>
</feature>
<feature type="transmembrane region" description="Helical" evidence="1">
    <location>
        <begin position="343"/>
        <end position="365"/>
    </location>
</feature>
<feature type="transmembrane region" description="Helical" evidence="1">
    <location>
        <begin position="130"/>
        <end position="148"/>
    </location>
</feature>
<comment type="caution">
    <text evidence="2">The sequence shown here is derived from an EMBL/GenBank/DDBJ whole genome shotgun (WGS) entry which is preliminary data.</text>
</comment>
<keyword evidence="1" id="KW-0472">Membrane</keyword>